<comment type="similarity">
    <text evidence="3">Belongs to the dsrC/tusE family.</text>
</comment>
<name>R4YTT3_OLEAN</name>
<dbReference type="Gene3D" id="3.30.1420.10">
    <property type="match status" value="1"/>
</dbReference>
<accession>R4YTT3</accession>
<feature type="active site" description="Cysteine persulfide intermediate" evidence="4">
    <location>
        <position position="113"/>
    </location>
</feature>
<comment type="function">
    <text evidence="3">Part of a sulfur-relay system.</text>
</comment>
<dbReference type="GO" id="GO:0016740">
    <property type="term" value="F:transferase activity"/>
    <property type="evidence" value="ECO:0007669"/>
    <property type="project" value="UniProtKB-KW"/>
</dbReference>
<dbReference type="GO" id="GO:0005737">
    <property type="term" value="C:cytoplasm"/>
    <property type="evidence" value="ECO:0007669"/>
    <property type="project" value="UniProtKB-SubCell"/>
</dbReference>
<dbReference type="InterPro" id="IPR043163">
    <property type="entry name" value="DsrC-like_N"/>
</dbReference>
<keyword evidence="2" id="KW-0963">Cytoplasm</keyword>
<dbReference type="EC" id="2.8.1.-" evidence="3"/>
<keyword evidence="3" id="KW-0808">Transferase</keyword>
<dbReference type="EMBL" id="FO203512">
    <property type="protein sequence ID" value="CCK76054.1"/>
    <property type="molecule type" value="Genomic_DNA"/>
</dbReference>
<comment type="subcellular location">
    <subcellularLocation>
        <location evidence="1">Cytoplasm</location>
    </subcellularLocation>
</comment>
<dbReference type="GO" id="GO:0002143">
    <property type="term" value="P:tRNA wobble position uridine thiolation"/>
    <property type="evidence" value="ECO:0007669"/>
    <property type="project" value="TreeGrafter"/>
</dbReference>
<evidence type="ECO:0000313" key="6">
    <source>
        <dbReference type="Proteomes" id="UP000032749"/>
    </source>
</evidence>
<evidence type="ECO:0000256" key="1">
    <source>
        <dbReference type="ARBA" id="ARBA00004496"/>
    </source>
</evidence>
<reference evidence="5 6" key="1">
    <citation type="journal article" date="2013" name="Nat. Commun.">
        <title>Genome sequence and functional genomic analysis of the oil-degrading bacterium Oleispira antarctica.</title>
        <authorList>
            <person name="Kube M."/>
            <person name="Chernikova T.N."/>
            <person name="Al-Ramahi Y."/>
            <person name="Beloqui A."/>
            <person name="Lopez-Cortez N."/>
            <person name="Guazzaroni M.E."/>
            <person name="Heipieper H.J."/>
            <person name="Klages S."/>
            <person name="Kotsyurbenko O.R."/>
            <person name="Langer I."/>
            <person name="Nechitaylo T.Y."/>
            <person name="Lunsdorf H."/>
            <person name="Fernandez M."/>
            <person name="Juarez S."/>
            <person name="Ciordia S."/>
            <person name="Singer A."/>
            <person name="Kagan O."/>
            <person name="Egorova O."/>
            <person name="Petit P.A."/>
            <person name="Stogios P."/>
            <person name="Kim Y."/>
            <person name="Tchigvintsev A."/>
            <person name="Flick R."/>
            <person name="Denaro R."/>
            <person name="Genovese M."/>
            <person name="Albar J.P."/>
            <person name="Reva O.N."/>
            <person name="Martinez-Gomariz M."/>
            <person name="Tran H."/>
            <person name="Ferrer M."/>
            <person name="Savchenko A."/>
            <person name="Yakunin A.F."/>
            <person name="Yakimov M.M."/>
            <person name="Golyshina O.V."/>
            <person name="Reinhardt R."/>
            <person name="Golyshin P.N."/>
        </authorList>
    </citation>
    <scope>NUCLEOTIDE SEQUENCE [LARGE SCALE GENOMIC DNA]</scope>
</reference>
<dbReference type="Pfam" id="PF04358">
    <property type="entry name" value="DsrC"/>
    <property type="match status" value="1"/>
</dbReference>
<sequence>MAKHDKTMTKAITLEVDNDGFLLNHFNWNEDIAQQLAENEGIDLTQNHWQLIHLIRQFYQEFDISPAMRPLTKYIKLHLGPEQASSIYLMQLFPQSPAKYLAKIAGLPRPENCL</sequence>
<evidence type="ECO:0000256" key="4">
    <source>
        <dbReference type="PIRSR" id="PIRSR006223-50"/>
    </source>
</evidence>
<dbReference type="GO" id="GO:0097163">
    <property type="term" value="F:sulfur carrier activity"/>
    <property type="evidence" value="ECO:0007669"/>
    <property type="project" value="TreeGrafter"/>
</dbReference>
<gene>
    <name evidence="5" type="ORF">OLEAN_C18780</name>
</gene>
<dbReference type="InterPro" id="IPR042072">
    <property type="entry name" value="DsrC-like_C"/>
</dbReference>
<organism evidence="5 6">
    <name type="scientific">Oleispira antarctica RB-8</name>
    <dbReference type="NCBI Taxonomy" id="698738"/>
    <lineage>
        <taxon>Bacteria</taxon>
        <taxon>Pseudomonadati</taxon>
        <taxon>Pseudomonadota</taxon>
        <taxon>Gammaproteobacteria</taxon>
        <taxon>Oceanospirillales</taxon>
        <taxon>Oceanospirillaceae</taxon>
        <taxon>Oleispira</taxon>
    </lineage>
</organism>
<evidence type="ECO:0000256" key="2">
    <source>
        <dbReference type="ARBA" id="ARBA00022490"/>
    </source>
</evidence>
<dbReference type="HOGENOM" id="CLU_153199_1_0_6"/>
<dbReference type="STRING" id="698738.OLEAN_C18780"/>
<dbReference type="Proteomes" id="UP000032749">
    <property type="component" value="Chromosome"/>
</dbReference>
<proteinExistence type="inferred from homology"/>
<dbReference type="KEGG" id="oai:OLEAN_C18780"/>
<dbReference type="Gene3D" id="1.10.10.370">
    <property type="entry name" value="DsrC-like protein, C-terminal domain"/>
    <property type="match status" value="1"/>
</dbReference>
<dbReference type="NCBIfam" id="TIGR03342">
    <property type="entry name" value="dsrC_tusE_dsvC"/>
    <property type="match status" value="1"/>
</dbReference>
<dbReference type="InterPro" id="IPR025526">
    <property type="entry name" value="DsrC-like_dom_sf"/>
</dbReference>
<protein>
    <recommendedName>
        <fullName evidence="3">Sulfurtransferase</fullName>
        <ecNumber evidence="3">2.8.1.-</ecNumber>
    </recommendedName>
</protein>
<dbReference type="AlphaFoldDB" id="R4YTT3"/>
<dbReference type="PANTHER" id="PTHR37010">
    <property type="entry name" value="SULFURTRANSFERASE TUSE"/>
    <property type="match status" value="1"/>
</dbReference>
<keyword evidence="6" id="KW-1185">Reference proteome</keyword>
<evidence type="ECO:0000313" key="5">
    <source>
        <dbReference type="EMBL" id="CCK76054.1"/>
    </source>
</evidence>
<evidence type="ECO:0000256" key="3">
    <source>
        <dbReference type="PIRNR" id="PIRNR006223"/>
    </source>
</evidence>
<dbReference type="PANTHER" id="PTHR37010:SF1">
    <property type="entry name" value="SULFURTRANSFERASE TUSE"/>
    <property type="match status" value="1"/>
</dbReference>
<dbReference type="SUPFAM" id="SSF69721">
    <property type="entry name" value="DsrC, the gamma subunit of dissimilatory sulfite reductase"/>
    <property type="match status" value="1"/>
</dbReference>
<dbReference type="PIRSF" id="PIRSF006223">
    <property type="entry name" value="DsrC_TusE"/>
    <property type="match status" value="1"/>
</dbReference>
<dbReference type="InterPro" id="IPR007453">
    <property type="entry name" value="DsrC/TusE"/>
</dbReference>